<evidence type="ECO:0000313" key="3">
    <source>
        <dbReference type="Proteomes" id="UP000215596"/>
    </source>
</evidence>
<sequence length="414" mass="45994">MTHLKEQSVRISRSIAERVANLSYIESIVKKPENMSPSRGDAPWNPASLADGIPGIWVLFAEWDHLEPEKEWRMLIHQHVLSLTKDLTFSTPNLSLFAGITGLSYGLLLASDNRTHYRQAMTNLNHYIVRHLATTILEASQWNALEVVNGLSGAGRYILECSQDEGIRDIADLFFSMLIAEASSCMEDISCSRTEVVQLGVAHGLAGILALFTTALHKGFEVDGLQAVIHNIADYLAKHVRRDRFGLYWPISSERHFSLNDGEEESREIEGWCHGTLGIAVTLLRTGLICDNDHWKAIAQEAAGSVFKLGDYELNSMTSSFCHGLAGLLQLSNSIYALCGSKDAALFSDIVADKLVNRYDESVPFGYQDMEDRVLLDSPGLLQGAVGIALSLLEYGRRDDPQYSGKWRELFFIA</sequence>
<dbReference type="EMBL" id="NPBY01000066">
    <property type="protein sequence ID" value="PAD73397.1"/>
    <property type="molecule type" value="Genomic_DNA"/>
</dbReference>
<dbReference type="PRINTS" id="PR01955">
    <property type="entry name" value="LANCFRANKIA"/>
</dbReference>
<organism evidence="2 3">
    <name type="scientific">Paenibacillus campinasensis</name>
    <dbReference type="NCBI Taxonomy" id="66347"/>
    <lineage>
        <taxon>Bacteria</taxon>
        <taxon>Bacillati</taxon>
        <taxon>Bacillota</taxon>
        <taxon>Bacilli</taxon>
        <taxon>Bacillales</taxon>
        <taxon>Paenibacillaceae</taxon>
        <taxon>Paenibacillus</taxon>
    </lineage>
</organism>
<gene>
    <name evidence="2" type="ORF">CHH67_20145</name>
</gene>
<keyword evidence="1" id="KW-0479">Metal-binding</keyword>
<comment type="caution">
    <text evidence="2">The sequence shown here is derived from an EMBL/GenBank/DDBJ whole genome shotgun (WGS) entry which is preliminary data.</text>
</comment>
<reference evidence="2 3" key="1">
    <citation type="submission" date="2017-07" db="EMBL/GenBank/DDBJ databases">
        <title>Isolation and whole genome analysis of endospore-forming bacteria from heroin.</title>
        <authorList>
            <person name="Kalinowski J."/>
            <person name="Ahrens B."/>
            <person name="Al-Dilaimi A."/>
            <person name="Winkler A."/>
            <person name="Wibberg D."/>
            <person name="Schleenbecker U."/>
            <person name="Ruckert C."/>
            <person name="Wolfel R."/>
            <person name="Grass G."/>
        </authorList>
    </citation>
    <scope>NUCLEOTIDE SEQUENCE [LARGE SCALE GENOMIC DNA]</scope>
    <source>
        <strain evidence="2 3">7537-G1</strain>
    </source>
</reference>
<evidence type="ECO:0000256" key="1">
    <source>
        <dbReference type="PIRSR" id="PIRSR607822-1"/>
    </source>
</evidence>
<protein>
    <recommendedName>
        <fullName evidence="4">Lanthionine synthetase</fullName>
    </recommendedName>
</protein>
<proteinExistence type="predicted"/>
<dbReference type="Gene3D" id="1.50.10.20">
    <property type="match status" value="1"/>
</dbReference>
<dbReference type="AlphaFoldDB" id="A0A268EJU0"/>
<evidence type="ECO:0008006" key="4">
    <source>
        <dbReference type="Google" id="ProtNLM"/>
    </source>
</evidence>
<feature type="binding site" evidence="1">
    <location>
        <position position="273"/>
    </location>
    <ligand>
        <name>Zn(2+)</name>
        <dbReference type="ChEBI" id="CHEBI:29105"/>
    </ligand>
</feature>
<feature type="binding site" evidence="1">
    <location>
        <position position="323"/>
    </location>
    <ligand>
        <name>Zn(2+)</name>
        <dbReference type="ChEBI" id="CHEBI:29105"/>
    </ligand>
</feature>
<dbReference type="PRINTS" id="PR01950">
    <property type="entry name" value="LANCSUPER"/>
</dbReference>
<dbReference type="RefSeq" id="WP_095267178.1">
    <property type="nucleotide sequence ID" value="NZ_NPBY01000066.1"/>
</dbReference>
<dbReference type="Proteomes" id="UP000215596">
    <property type="component" value="Unassembled WGS sequence"/>
</dbReference>
<keyword evidence="1" id="KW-0862">Zinc</keyword>
<evidence type="ECO:0000313" key="2">
    <source>
        <dbReference type="EMBL" id="PAD73397.1"/>
    </source>
</evidence>
<dbReference type="InterPro" id="IPR033889">
    <property type="entry name" value="LanC"/>
</dbReference>
<dbReference type="SUPFAM" id="SSF158745">
    <property type="entry name" value="LanC-like"/>
    <property type="match status" value="1"/>
</dbReference>
<dbReference type="InterPro" id="IPR007822">
    <property type="entry name" value="LANC-like"/>
</dbReference>
<dbReference type="GO" id="GO:0031179">
    <property type="term" value="P:peptide modification"/>
    <property type="evidence" value="ECO:0007669"/>
    <property type="project" value="InterPro"/>
</dbReference>
<name>A0A268EJU0_9BACL</name>
<accession>A0A268EJU0</accession>
<dbReference type="CDD" id="cd04793">
    <property type="entry name" value="LanC"/>
    <property type="match status" value="1"/>
</dbReference>
<feature type="binding site" evidence="1">
    <location>
        <position position="322"/>
    </location>
    <ligand>
        <name>Zn(2+)</name>
        <dbReference type="ChEBI" id="CHEBI:29105"/>
    </ligand>
</feature>
<dbReference type="Pfam" id="PF05147">
    <property type="entry name" value="LANC_like"/>
    <property type="match status" value="1"/>
</dbReference>
<dbReference type="SMART" id="SM01260">
    <property type="entry name" value="LANC_like"/>
    <property type="match status" value="1"/>
</dbReference>
<dbReference type="GO" id="GO:0046872">
    <property type="term" value="F:metal ion binding"/>
    <property type="evidence" value="ECO:0007669"/>
    <property type="project" value="UniProtKB-KW"/>
</dbReference>